<dbReference type="EMBL" id="SIHJ01000001">
    <property type="protein sequence ID" value="TWT35926.1"/>
    <property type="molecule type" value="Genomic_DNA"/>
</dbReference>
<protein>
    <submittedName>
        <fullName evidence="2">Uncharacterized protein</fullName>
    </submittedName>
</protein>
<feature type="compositionally biased region" description="Polar residues" evidence="1">
    <location>
        <begin position="36"/>
        <end position="50"/>
    </location>
</feature>
<sequence length="175" mass="18156">MPSRQPESAAKQRIKRAVAGLLAAVFAGVVLFPSSPQGGENAAAHQTSVALRSPAPPDGPSTTSPSNPLELLPRVDLDSLIGSNPFSIASLAAAADPLRERAAKLAMFAPGADAGEPADKSPDLQEVAVQAIVHHPAHPAVLIDGRVVGLNDTIMDGWRIVEVRPASVMVERITD</sequence>
<gene>
    <name evidence="2" type="ORF">KOR34_08230</name>
</gene>
<evidence type="ECO:0000256" key="1">
    <source>
        <dbReference type="SAM" id="MobiDB-lite"/>
    </source>
</evidence>
<keyword evidence="3" id="KW-1185">Reference proteome</keyword>
<feature type="region of interest" description="Disordered" evidence="1">
    <location>
        <begin position="36"/>
        <end position="70"/>
    </location>
</feature>
<reference evidence="2 3" key="1">
    <citation type="submission" date="2019-02" db="EMBL/GenBank/DDBJ databases">
        <title>Deep-cultivation of Planctomycetes and their phenomic and genomic characterization uncovers novel biology.</title>
        <authorList>
            <person name="Wiegand S."/>
            <person name="Jogler M."/>
            <person name="Boedeker C."/>
            <person name="Pinto D."/>
            <person name="Vollmers J."/>
            <person name="Rivas-Marin E."/>
            <person name="Kohn T."/>
            <person name="Peeters S.H."/>
            <person name="Heuer A."/>
            <person name="Rast P."/>
            <person name="Oberbeckmann S."/>
            <person name="Bunk B."/>
            <person name="Jeske O."/>
            <person name="Meyerdierks A."/>
            <person name="Storesund J.E."/>
            <person name="Kallscheuer N."/>
            <person name="Luecker S."/>
            <person name="Lage O.M."/>
            <person name="Pohl T."/>
            <person name="Merkel B.J."/>
            <person name="Hornburger P."/>
            <person name="Mueller R.-W."/>
            <person name="Bruemmer F."/>
            <person name="Labrenz M."/>
            <person name="Spormann A.M."/>
            <person name="Op Den Camp H."/>
            <person name="Overmann J."/>
            <person name="Amann R."/>
            <person name="Jetten M.S.M."/>
            <person name="Mascher T."/>
            <person name="Medema M.H."/>
            <person name="Devos D.P."/>
            <person name="Kaster A.-K."/>
            <person name="Ovreas L."/>
            <person name="Rohde M."/>
            <person name="Galperin M.Y."/>
            <person name="Jogler C."/>
        </authorList>
    </citation>
    <scope>NUCLEOTIDE SEQUENCE [LARGE SCALE GENOMIC DNA]</scope>
    <source>
        <strain evidence="2 3">KOR34</strain>
    </source>
</reference>
<dbReference type="OrthoDB" id="9987107at2"/>
<evidence type="ECO:0000313" key="2">
    <source>
        <dbReference type="EMBL" id="TWT35926.1"/>
    </source>
</evidence>
<dbReference type="Proteomes" id="UP000316714">
    <property type="component" value="Unassembled WGS sequence"/>
</dbReference>
<comment type="caution">
    <text evidence="2">The sequence shown here is derived from an EMBL/GenBank/DDBJ whole genome shotgun (WGS) entry which is preliminary data.</text>
</comment>
<dbReference type="AlphaFoldDB" id="A0A5C5VBC5"/>
<name>A0A5C5VBC5_9BACT</name>
<accession>A0A5C5VBC5</accession>
<proteinExistence type="predicted"/>
<dbReference type="RefSeq" id="WP_146562448.1">
    <property type="nucleotide sequence ID" value="NZ_SIHJ01000001.1"/>
</dbReference>
<evidence type="ECO:0000313" key="3">
    <source>
        <dbReference type="Proteomes" id="UP000316714"/>
    </source>
</evidence>
<organism evidence="2 3">
    <name type="scientific">Posidoniimonas corsicana</name>
    <dbReference type="NCBI Taxonomy" id="1938618"/>
    <lineage>
        <taxon>Bacteria</taxon>
        <taxon>Pseudomonadati</taxon>
        <taxon>Planctomycetota</taxon>
        <taxon>Planctomycetia</taxon>
        <taxon>Pirellulales</taxon>
        <taxon>Lacipirellulaceae</taxon>
        <taxon>Posidoniimonas</taxon>
    </lineage>
</organism>